<comment type="similarity">
    <text evidence="1">Belongs to the GST superfamily.</text>
</comment>
<dbReference type="Gene3D" id="3.40.30.10">
    <property type="entry name" value="Glutaredoxin"/>
    <property type="match status" value="1"/>
</dbReference>
<dbReference type="PROSITE" id="PS50404">
    <property type="entry name" value="GST_NTER"/>
    <property type="match status" value="1"/>
</dbReference>
<keyword evidence="3 4" id="KW-0648">Protein biosynthesis</keyword>
<evidence type="ECO:0000259" key="7">
    <source>
        <dbReference type="PROSITE" id="PS50404"/>
    </source>
</evidence>
<dbReference type="InterPro" id="IPR010987">
    <property type="entry name" value="Glutathione-S-Trfase_C-like"/>
</dbReference>
<feature type="domain" description="EF-1-gamma C-terminal" evidence="6">
    <location>
        <begin position="248"/>
        <end position="408"/>
    </location>
</feature>
<dbReference type="FunFam" id="1.20.1050.10:FF:000006">
    <property type="entry name" value="Elongation factor 1 gamma"/>
    <property type="match status" value="1"/>
</dbReference>
<gene>
    <name evidence="9" type="ORF">ESCO_000563</name>
</gene>
<evidence type="ECO:0000259" key="8">
    <source>
        <dbReference type="PROSITE" id="PS50405"/>
    </source>
</evidence>
<evidence type="ECO:0000256" key="3">
    <source>
        <dbReference type="ARBA" id="ARBA00022917"/>
    </source>
</evidence>
<dbReference type="CDD" id="cd03044">
    <property type="entry name" value="GST_N_EF1Bgamma"/>
    <property type="match status" value="1"/>
</dbReference>
<dbReference type="SUPFAM" id="SSF89942">
    <property type="entry name" value="eEF1-gamma domain"/>
    <property type="match status" value="1"/>
</dbReference>
<evidence type="ECO:0000256" key="1">
    <source>
        <dbReference type="ARBA" id="ARBA00007409"/>
    </source>
</evidence>
<dbReference type="AlphaFoldDB" id="A0A0M8N3G1"/>
<dbReference type="InterPro" id="IPR001662">
    <property type="entry name" value="EF1B_G_C"/>
</dbReference>
<accession>A0A0M8N3G1</accession>
<organism evidence="9 10">
    <name type="scientific">Escovopsis weberi</name>
    <dbReference type="NCBI Taxonomy" id="150374"/>
    <lineage>
        <taxon>Eukaryota</taxon>
        <taxon>Fungi</taxon>
        <taxon>Dikarya</taxon>
        <taxon>Ascomycota</taxon>
        <taxon>Pezizomycotina</taxon>
        <taxon>Sordariomycetes</taxon>
        <taxon>Hypocreomycetidae</taxon>
        <taxon>Hypocreales</taxon>
        <taxon>Hypocreaceae</taxon>
        <taxon>Escovopsis</taxon>
    </lineage>
</organism>
<dbReference type="GO" id="GO:0005634">
    <property type="term" value="C:nucleus"/>
    <property type="evidence" value="ECO:0007669"/>
    <property type="project" value="TreeGrafter"/>
</dbReference>
<dbReference type="Pfam" id="PF00043">
    <property type="entry name" value="GST_C"/>
    <property type="match status" value="1"/>
</dbReference>
<dbReference type="GO" id="GO:0003746">
    <property type="term" value="F:translation elongation factor activity"/>
    <property type="evidence" value="ECO:0007669"/>
    <property type="project" value="UniProtKB-UniRule"/>
</dbReference>
<keyword evidence="10" id="KW-1185">Reference proteome</keyword>
<reference evidence="9 10" key="1">
    <citation type="submission" date="2015-07" db="EMBL/GenBank/DDBJ databases">
        <title>The genome of the fungus Escovopsis weberi, a specialized disease agent of ant agriculture.</title>
        <authorList>
            <person name="de Man T.J."/>
            <person name="Stajich J.E."/>
            <person name="Kubicek C.P."/>
            <person name="Chenthamara K."/>
            <person name="Atanasova L."/>
            <person name="Druzhinina I.S."/>
            <person name="Birnbaum S."/>
            <person name="Barribeau S.M."/>
            <person name="Teiling C."/>
            <person name="Suen G."/>
            <person name="Currie C."/>
            <person name="Gerardo N.M."/>
        </authorList>
    </citation>
    <scope>NUCLEOTIDE SEQUENCE [LARGE SCALE GENOMIC DNA]</scope>
</reference>
<dbReference type="PANTHER" id="PTHR43986">
    <property type="entry name" value="ELONGATION FACTOR 1-GAMMA"/>
    <property type="match status" value="1"/>
</dbReference>
<proteinExistence type="inferred from homology"/>
<dbReference type="FunFam" id="3.30.70.1010:FF:000001">
    <property type="entry name" value="Elongation factor 1-gamma 1"/>
    <property type="match status" value="1"/>
</dbReference>
<evidence type="ECO:0000256" key="5">
    <source>
        <dbReference type="SAM" id="MobiDB-lite"/>
    </source>
</evidence>
<dbReference type="Proteomes" id="UP000053831">
    <property type="component" value="Unassembled WGS sequence"/>
</dbReference>
<dbReference type="InterPro" id="IPR036249">
    <property type="entry name" value="Thioredoxin-like_sf"/>
</dbReference>
<dbReference type="GO" id="GO:0005737">
    <property type="term" value="C:cytoplasm"/>
    <property type="evidence" value="ECO:0007669"/>
    <property type="project" value="TreeGrafter"/>
</dbReference>
<dbReference type="FunFam" id="3.40.30.10:FF:000142">
    <property type="entry name" value="Elongation factor 1 gamma"/>
    <property type="match status" value="1"/>
</dbReference>
<dbReference type="Gene3D" id="1.20.1050.10">
    <property type="match status" value="1"/>
</dbReference>
<dbReference type="SFLD" id="SFLDS00019">
    <property type="entry name" value="Glutathione_Transferase_(cytos"/>
    <property type="match status" value="1"/>
</dbReference>
<dbReference type="PANTHER" id="PTHR43986:SF1">
    <property type="entry name" value="ELONGATION FACTOR 1-GAMMA"/>
    <property type="match status" value="1"/>
</dbReference>
<dbReference type="InterPro" id="IPR036282">
    <property type="entry name" value="Glutathione-S-Trfase_C_sf"/>
</dbReference>
<dbReference type="InterPro" id="IPR004046">
    <property type="entry name" value="GST_C"/>
</dbReference>
<evidence type="ECO:0000313" key="9">
    <source>
        <dbReference type="EMBL" id="KOS19041.1"/>
    </source>
</evidence>
<dbReference type="EMBL" id="LGSR01000020">
    <property type="protein sequence ID" value="KOS19041.1"/>
    <property type="molecule type" value="Genomic_DNA"/>
</dbReference>
<protein>
    <submittedName>
        <fullName evidence="9">Elongation factor 1-gamma 1</fullName>
    </submittedName>
</protein>
<dbReference type="SUPFAM" id="SSF52833">
    <property type="entry name" value="Thioredoxin-like"/>
    <property type="match status" value="1"/>
</dbReference>
<keyword evidence="2 4" id="KW-0251">Elongation factor</keyword>
<evidence type="ECO:0000259" key="6">
    <source>
        <dbReference type="PROSITE" id="PS50040"/>
    </source>
</evidence>
<dbReference type="SFLD" id="SFLDG00358">
    <property type="entry name" value="Main_(cytGST)"/>
    <property type="match status" value="1"/>
</dbReference>
<feature type="domain" description="GST N-terminal" evidence="7">
    <location>
        <begin position="2"/>
        <end position="81"/>
    </location>
</feature>
<dbReference type="InterPro" id="IPR004045">
    <property type="entry name" value="Glutathione_S-Trfase_N"/>
</dbReference>
<dbReference type="CDD" id="cd03181">
    <property type="entry name" value="GST_C_EF1Bgamma_like"/>
    <property type="match status" value="1"/>
</dbReference>
<evidence type="ECO:0000256" key="4">
    <source>
        <dbReference type="PROSITE-ProRule" id="PRU00519"/>
    </source>
</evidence>
<dbReference type="PROSITE" id="PS50040">
    <property type="entry name" value="EF1G_C"/>
    <property type="match status" value="1"/>
</dbReference>
<dbReference type="InterPro" id="IPR036433">
    <property type="entry name" value="EF1B_G_C_sf"/>
</dbReference>
<dbReference type="SMART" id="SM01183">
    <property type="entry name" value="EF1G"/>
    <property type="match status" value="1"/>
</dbReference>
<dbReference type="OrthoDB" id="249703at2759"/>
<dbReference type="Pfam" id="PF02798">
    <property type="entry name" value="GST_N"/>
    <property type="match status" value="1"/>
</dbReference>
<evidence type="ECO:0000256" key="2">
    <source>
        <dbReference type="ARBA" id="ARBA00022768"/>
    </source>
</evidence>
<dbReference type="SUPFAM" id="SSF47616">
    <property type="entry name" value="GST C-terminal domain-like"/>
    <property type="match status" value="1"/>
</dbReference>
<dbReference type="PROSITE" id="PS50405">
    <property type="entry name" value="GST_CTER"/>
    <property type="match status" value="1"/>
</dbReference>
<dbReference type="InterPro" id="IPR040079">
    <property type="entry name" value="Glutathione_S-Trfase"/>
</dbReference>
<name>A0A0M8N3G1_ESCWE</name>
<evidence type="ECO:0000313" key="10">
    <source>
        <dbReference type="Proteomes" id="UP000053831"/>
    </source>
</evidence>
<comment type="caution">
    <text evidence="9">The sequence shown here is derived from an EMBL/GenBank/DDBJ whole genome shotgun (WGS) entry which is preliminary data.</text>
</comment>
<sequence length="408" mass="46034">MAFGTLFTHGINARSTAIKAVAKANGLELKLEEIDWANITAEHRKASPQGKIPAFVGEDGYALSEAIAIAIYVTSQNEKTTLLGKTKQDYASILRWMSFANAEVSPHLAGWYLPLLGVRPYNKKAVEDVSKTALQAVKVLEEHLTHHTYLVGERITLADIFAASILVPGFLYFFDKVWRQQNPAVSRWFETIVSQPIMTAVLEKPQFIETPTLTNVAPKKPEQAKPAAPKPAAPKPAQEEEPAEAPKPKHPLEALPRSSYPIDEWKRQYSNNETPDAMKYFWETVPLDEYSLWRVDYKYNDELTLTFMSNNLIGGFNNRLEGSRKYFFGAASVYGENNASIIRGAFMIRGQEILPVVDVAPDYESYIFTKLDHTNEEDKKFVESMWGWDQPITVDGKEYPHVVGKVFK</sequence>
<dbReference type="Gene3D" id="3.30.70.1010">
    <property type="entry name" value="Translation elongation factor EF1B, gamma chain, conserved domain"/>
    <property type="match status" value="1"/>
</dbReference>
<dbReference type="Pfam" id="PF00647">
    <property type="entry name" value="EF1G"/>
    <property type="match status" value="1"/>
</dbReference>
<feature type="region of interest" description="Disordered" evidence="5">
    <location>
        <begin position="213"/>
        <end position="255"/>
    </location>
</feature>
<dbReference type="InterPro" id="IPR050802">
    <property type="entry name" value="EF-GSTs"/>
</dbReference>
<dbReference type="STRING" id="150374.A0A0M8N3G1"/>
<feature type="domain" description="GST C-terminal" evidence="8">
    <location>
        <begin position="86"/>
        <end position="212"/>
    </location>
</feature>